<accession>B8AKT6</accession>
<name>B8AKT6_ORYSI</name>
<evidence type="ECO:0000256" key="1">
    <source>
        <dbReference type="SAM" id="MobiDB-lite"/>
    </source>
</evidence>
<gene>
    <name evidence="2" type="ORF">OsI_12271</name>
</gene>
<protein>
    <submittedName>
        <fullName evidence="2">Uncharacterized protein</fullName>
    </submittedName>
</protein>
<sequence>MPGDDAGAEDEREAGSQWSCSRLQPGRSGEQQQLLGADEEEIMIWRRRGARREMTLERRTSGSWWGRSRLQ</sequence>
<evidence type="ECO:0000313" key="3">
    <source>
        <dbReference type="Proteomes" id="UP000007015"/>
    </source>
</evidence>
<feature type="compositionally biased region" description="Acidic residues" evidence="1">
    <location>
        <begin position="1"/>
        <end position="12"/>
    </location>
</feature>
<dbReference type="Proteomes" id="UP000007015">
    <property type="component" value="Chromosome 3"/>
</dbReference>
<organism evidence="2 3">
    <name type="scientific">Oryza sativa subsp. indica</name>
    <name type="common">Rice</name>
    <dbReference type="NCBI Taxonomy" id="39946"/>
    <lineage>
        <taxon>Eukaryota</taxon>
        <taxon>Viridiplantae</taxon>
        <taxon>Streptophyta</taxon>
        <taxon>Embryophyta</taxon>
        <taxon>Tracheophyta</taxon>
        <taxon>Spermatophyta</taxon>
        <taxon>Magnoliopsida</taxon>
        <taxon>Liliopsida</taxon>
        <taxon>Poales</taxon>
        <taxon>Poaceae</taxon>
        <taxon>BOP clade</taxon>
        <taxon>Oryzoideae</taxon>
        <taxon>Oryzeae</taxon>
        <taxon>Oryzinae</taxon>
        <taxon>Oryza</taxon>
        <taxon>Oryza sativa</taxon>
    </lineage>
</organism>
<keyword evidence="3" id="KW-1185">Reference proteome</keyword>
<feature type="region of interest" description="Disordered" evidence="1">
    <location>
        <begin position="1"/>
        <end position="35"/>
    </location>
</feature>
<dbReference type="EMBL" id="CM000128">
    <property type="protein sequence ID" value="EEC75580.1"/>
    <property type="molecule type" value="Genomic_DNA"/>
</dbReference>
<reference evidence="2 3" key="1">
    <citation type="journal article" date="2005" name="PLoS Biol.">
        <title>The genomes of Oryza sativa: a history of duplications.</title>
        <authorList>
            <person name="Yu J."/>
            <person name="Wang J."/>
            <person name="Lin W."/>
            <person name="Li S."/>
            <person name="Li H."/>
            <person name="Zhou J."/>
            <person name="Ni P."/>
            <person name="Dong W."/>
            <person name="Hu S."/>
            <person name="Zeng C."/>
            <person name="Zhang J."/>
            <person name="Zhang Y."/>
            <person name="Li R."/>
            <person name="Xu Z."/>
            <person name="Li S."/>
            <person name="Li X."/>
            <person name="Zheng H."/>
            <person name="Cong L."/>
            <person name="Lin L."/>
            <person name="Yin J."/>
            <person name="Geng J."/>
            <person name="Li G."/>
            <person name="Shi J."/>
            <person name="Liu J."/>
            <person name="Lv H."/>
            <person name="Li J."/>
            <person name="Wang J."/>
            <person name="Deng Y."/>
            <person name="Ran L."/>
            <person name="Shi X."/>
            <person name="Wang X."/>
            <person name="Wu Q."/>
            <person name="Li C."/>
            <person name="Ren X."/>
            <person name="Wang J."/>
            <person name="Wang X."/>
            <person name="Li D."/>
            <person name="Liu D."/>
            <person name="Zhang X."/>
            <person name="Ji Z."/>
            <person name="Zhao W."/>
            <person name="Sun Y."/>
            <person name="Zhang Z."/>
            <person name="Bao J."/>
            <person name="Han Y."/>
            <person name="Dong L."/>
            <person name="Ji J."/>
            <person name="Chen P."/>
            <person name="Wu S."/>
            <person name="Liu J."/>
            <person name="Xiao Y."/>
            <person name="Bu D."/>
            <person name="Tan J."/>
            <person name="Yang L."/>
            <person name="Ye C."/>
            <person name="Zhang J."/>
            <person name="Xu J."/>
            <person name="Zhou Y."/>
            <person name="Yu Y."/>
            <person name="Zhang B."/>
            <person name="Zhuang S."/>
            <person name="Wei H."/>
            <person name="Liu B."/>
            <person name="Lei M."/>
            <person name="Yu H."/>
            <person name="Li Y."/>
            <person name="Xu H."/>
            <person name="Wei S."/>
            <person name="He X."/>
            <person name="Fang L."/>
            <person name="Zhang Z."/>
            <person name="Zhang Y."/>
            <person name="Huang X."/>
            <person name="Su Z."/>
            <person name="Tong W."/>
            <person name="Li J."/>
            <person name="Tong Z."/>
            <person name="Li S."/>
            <person name="Ye J."/>
            <person name="Wang L."/>
            <person name="Fang L."/>
            <person name="Lei T."/>
            <person name="Chen C."/>
            <person name="Chen H."/>
            <person name="Xu Z."/>
            <person name="Li H."/>
            <person name="Huang H."/>
            <person name="Zhang F."/>
            <person name="Xu H."/>
            <person name="Li N."/>
            <person name="Zhao C."/>
            <person name="Li S."/>
            <person name="Dong L."/>
            <person name="Huang Y."/>
            <person name="Li L."/>
            <person name="Xi Y."/>
            <person name="Qi Q."/>
            <person name="Li W."/>
            <person name="Zhang B."/>
            <person name="Hu W."/>
            <person name="Zhang Y."/>
            <person name="Tian X."/>
            <person name="Jiao Y."/>
            <person name="Liang X."/>
            <person name="Jin J."/>
            <person name="Gao L."/>
            <person name="Zheng W."/>
            <person name="Hao B."/>
            <person name="Liu S."/>
            <person name="Wang W."/>
            <person name="Yuan L."/>
            <person name="Cao M."/>
            <person name="McDermott J."/>
            <person name="Samudrala R."/>
            <person name="Wang J."/>
            <person name="Wong G.K."/>
            <person name="Yang H."/>
        </authorList>
    </citation>
    <scope>NUCLEOTIDE SEQUENCE [LARGE SCALE GENOMIC DNA]</scope>
    <source>
        <strain evidence="3">cv. 93-11</strain>
    </source>
</reference>
<dbReference type="AlphaFoldDB" id="B8AKT6"/>
<evidence type="ECO:0000313" key="2">
    <source>
        <dbReference type="EMBL" id="EEC75580.1"/>
    </source>
</evidence>
<proteinExistence type="predicted"/>
<dbReference type="Gramene" id="BGIOSGA010426-TA">
    <property type="protein sequence ID" value="BGIOSGA010426-PA"/>
    <property type="gene ID" value="BGIOSGA010426"/>
</dbReference>
<dbReference type="HOGENOM" id="CLU_2744480_0_0_1"/>